<evidence type="ECO:0000313" key="2">
    <source>
        <dbReference type="Proteomes" id="UP000775547"/>
    </source>
</evidence>
<dbReference type="Proteomes" id="UP000775547">
    <property type="component" value="Unassembled WGS sequence"/>
</dbReference>
<sequence>MSTTLLLTHLQNPNAGVPLQTLIAALAHHLAVDRPTPTPLAAAAVSSPFFLVYPPTHERLQGLVTAFRHAVQLKHQALVKNAEEGWSVSRAIFSKGVEGGAREWVREVLKGLQGGRAAIRLACSVGLLLGLNGLHKVDASNDKVENEIIIALAEVMDDYSLESGDWEKEFRPQLDVGFLVRANDTDDVNIADDGGHGGTFEAGSYSASGLDRLLRRRLTGVACRTYYLS</sequence>
<evidence type="ECO:0000313" key="1">
    <source>
        <dbReference type="EMBL" id="KAG5644890.1"/>
    </source>
</evidence>
<protein>
    <submittedName>
        <fullName evidence="1">Uncharacterized protein</fullName>
    </submittedName>
</protein>
<accession>A0A9P7GCR5</accession>
<comment type="caution">
    <text evidence="1">The sequence shown here is derived from an EMBL/GenBank/DDBJ whole genome shotgun (WGS) entry which is preliminary data.</text>
</comment>
<dbReference type="AlphaFoldDB" id="A0A9P7GCR5"/>
<keyword evidence="2" id="KW-1185">Reference proteome</keyword>
<name>A0A9P7GCR5_9AGAR</name>
<organism evidence="1 2">
    <name type="scientific">Asterophora parasitica</name>
    <dbReference type="NCBI Taxonomy" id="117018"/>
    <lineage>
        <taxon>Eukaryota</taxon>
        <taxon>Fungi</taxon>
        <taxon>Dikarya</taxon>
        <taxon>Basidiomycota</taxon>
        <taxon>Agaricomycotina</taxon>
        <taxon>Agaricomycetes</taxon>
        <taxon>Agaricomycetidae</taxon>
        <taxon>Agaricales</taxon>
        <taxon>Tricholomatineae</taxon>
        <taxon>Lyophyllaceae</taxon>
        <taxon>Asterophora</taxon>
    </lineage>
</organism>
<dbReference type="EMBL" id="JABCKV010000055">
    <property type="protein sequence ID" value="KAG5644890.1"/>
    <property type="molecule type" value="Genomic_DNA"/>
</dbReference>
<gene>
    <name evidence="1" type="ORF">DXG03_007442</name>
</gene>
<reference evidence="1" key="2">
    <citation type="submission" date="2021-10" db="EMBL/GenBank/DDBJ databases">
        <title>Phylogenomics reveals ancestral predisposition of the termite-cultivated fungus Termitomyces towards a domesticated lifestyle.</title>
        <authorList>
            <person name="Auxier B."/>
            <person name="Grum-Grzhimaylo A."/>
            <person name="Cardenas M.E."/>
            <person name="Lodge J.D."/>
            <person name="Laessoe T."/>
            <person name="Pedersen O."/>
            <person name="Smith M.E."/>
            <person name="Kuyper T.W."/>
            <person name="Franco-Molano E.A."/>
            <person name="Baroni T.J."/>
            <person name="Aanen D.K."/>
        </authorList>
    </citation>
    <scope>NUCLEOTIDE SEQUENCE</scope>
    <source>
        <strain evidence="1">AP01</strain>
        <tissue evidence="1">Mycelium</tissue>
    </source>
</reference>
<dbReference type="OrthoDB" id="2357318at2759"/>
<reference evidence="1" key="1">
    <citation type="submission" date="2020-07" db="EMBL/GenBank/DDBJ databases">
        <authorList>
            <person name="Nieuwenhuis M."/>
            <person name="Van De Peppel L.J.J."/>
        </authorList>
    </citation>
    <scope>NUCLEOTIDE SEQUENCE</scope>
    <source>
        <strain evidence="1">AP01</strain>
        <tissue evidence="1">Mycelium</tissue>
    </source>
</reference>
<proteinExistence type="predicted"/>